<dbReference type="PANTHER" id="PTHR21523:SF37">
    <property type="entry name" value="MLT-TEN (MLT-10) RELATED"/>
    <property type="match status" value="1"/>
</dbReference>
<proteinExistence type="predicted"/>
<organism evidence="2 3">
    <name type="scientific">Oesophagostomum dentatum</name>
    <name type="common">Nodular worm</name>
    <dbReference type="NCBI Taxonomy" id="61180"/>
    <lineage>
        <taxon>Eukaryota</taxon>
        <taxon>Metazoa</taxon>
        <taxon>Ecdysozoa</taxon>
        <taxon>Nematoda</taxon>
        <taxon>Chromadorea</taxon>
        <taxon>Rhabditida</taxon>
        <taxon>Rhabditina</taxon>
        <taxon>Rhabditomorpha</taxon>
        <taxon>Strongyloidea</taxon>
        <taxon>Strongylidae</taxon>
        <taxon>Oesophagostomum</taxon>
    </lineage>
</organism>
<protein>
    <submittedName>
        <fullName evidence="2">Uncharacterized protein</fullName>
    </submittedName>
</protein>
<reference evidence="2 3" key="1">
    <citation type="submission" date="2014-03" db="EMBL/GenBank/DDBJ databases">
        <title>Draft genome of the hookworm Oesophagostomum dentatum.</title>
        <authorList>
            <person name="Mitreva M."/>
        </authorList>
    </citation>
    <scope>NUCLEOTIDE SEQUENCE [LARGE SCALE GENOMIC DNA]</scope>
    <source>
        <strain evidence="2 3">OD-Hann</strain>
    </source>
</reference>
<name>A0A0B1T8C9_OESDE</name>
<dbReference type="Pfam" id="PF04870">
    <property type="entry name" value="Moulting_cycle"/>
    <property type="match status" value="1"/>
</dbReference>
<accession>A0A0B1T8C9</accession>
<dbReference type="PANTHER" id="PTHR21523">
    <property type="match status" value="1"/>
</dbReference>
<dbReference type="Proteomes" id="UP000053660">
    <property type="component" value="Unassembled WGS sequence"/>
</dbReference>
<keyword evidence="1" id="KW-0175">Coiled coil</keyword>
<evidence type="ECO:0000313" key="2">
    <source>
        <dbReference type="EMBL" id="KHJ92047.1"/>
    </source>
</evidence>
<evidence type="ECO:0000256" key="1">
    <source>
        <dbReference type="SAM" id="Coils"/>
    </source>
</evidence>
<dbReference type="InterPro" id="IPR006954">
    <property type="entry name" value="Mlt-10-like"/>
</dbReference>
<dbReference type="AlphaFoldDB" id="A0A0B1T8C9"/>
<feature type="coiled-coil region" evidence="1">
    <location>
        <begin position="138"/>
        <end position="165"/>
    </location>
</feature>
<dbReference type="OrthoDB" id="5917548at2759"/>
<gene>
    <name evidence="2" type="ORF">OESDEN_08073</name>
</gene>
<sequence>MDSDDREEVHRCSKIANTVPDHAKCLVTVLDKTKHIKKVKVVKEKPKSRGKYRQVKIPMEKPQSEVVGRPDEREWIGGFRMARAKRSAPQIVTRSSYTIPSIDDDTLFAKVARQMTKTVRKLKNKEGLESWRSAVQRIKKVGADAREVKSRRKELKKKLRQMIANTPEEFQDPRKPLAMKEMDLQDEKAVKEKKMIKKKRDEIRIPMKIVRDSIKVPNFGIFSPNLSVTLYYQVSAV</sequence>
<evidence type="ECO:0000313" key="3">
    <source>
        <dbReference type="Proteomes" id="UP000053660"/>
    </source>
</evidence>
<keyword evidence="3" id="KW-1185">Reference proteome</keyword>
<dbReference type="EMBL" id="KN551608">
    <property type="protein sequence ID" value="KHJ92047.1"/>
    <property type="molecule type" value="Genomic_DNA"/>
</dbReference>